<sequence>MESRYIANNLPTQTLPSTEAHVLLVRSLEAVLTQTPPLKRYTARQLGGLYSGYTGIAYLFFRLSKQHPDLKVRGHCLEFWASKYMEGDRSCAGLTKGNCGLACEKLSFQALRACMSNKNDDLFEFLANIPLLLGPYPSGDFYSSELIYGRAGLLYLIRMIEAHFPGSKPYLDSPKGCLTQKILETDDDGRGNWEWRGKRYFGAAHGEIGIITQLVLTNAKTAPRLHDRLEDLLDLQWEDGNWSSSELRMREGKNPKLVQWCHGAPGFVMSLHSLREHFPGLESQIDTAILRAEEIIWRHGLLTKEPSLCHGILGNALALPKGSKRNHFLSLATTESMEKMRRHDPKLFEPASYDKDWAVMTNYHTSAAWAWATLEDETPRMILYNDV</sequence>
<dbReference type="PANTHER" id="PTHR12736:SF7">
    <property type="entry name" value="LANC-LIKE PROTEIN 3"/>
    <property type="match status" value="1"/>
</dbReference>
<dbReference type="SMART" id="SM01260">
    <property type="entry name" value="LANC_like"/>
    <property type="match status" value="1"/>
</dbReference>
<protein>
    <submittedName>
        <fullName evidence="2">Uncharacterized protein</fullName>
    </submittedName>
</protein>
<organism evidence="2 3">
    <name type="scientific">Emericellopsis cladophorae</name>
    <dbReference type="NCBI Taxonomy" id="2686198"/>
    <lineage>
        <taxon>Eukaryota</taxon>
        <taxon>Fungi</taxon>
        <taxon>Dikarya</taxon>
        <taxon>Ascomycota</taxon>
        <taxon>Pezizomycotina</taxon>
        <taxon>Sordariomycetes</taxon>
        <taxon>Hypocreomycetidae</taxon>
        <taxon>Hypocreales</taxon>
        <taxon>Bionectriaceae</taxon>
        <taxon>Emericellopsis</taxon>
    </lineage>
</organism>
<feature type="binding site" evidence="1">
    <location>
        <position position="261"/>
    </location>
    <ligand>
        <name>Zn(2+)</name>
        <dbReference type="ChEBI" id="CHEBI:29105"/>
    </ligand>
</feature>
<dbReference type="GO" id="GO:0031179">
    <property type="term" value="P:peptide modification"/>
    <property type="evidence" value="ECO:0007669"/>
    <property type="project" value="InterPro"/>
</dbReference>
<dbReference type="InterPro" id="IPR007822">
    <property type="entry name" value="LANC-like"/>
</dbReference>
<proteinExistence type="predicted"/>
<dbReference type="EMBL" id="JAGIXG020000013">
    <property type="protein sequence ID" value="KAI6782494.1"/>
    <property type="molecule type" value="Genomic_DNA"/>
</dbReference>
<gene>
    <name evidence="2" type="ORF">J7T54_001351</name>
</gene>
<reference evidence="2" key="1">
    <citation type="journal article" date="2021" name="J Fungi (Basel)">
        <title>Genomic and Metabolomic Analyses of the Marine Fungus Emericellopsis cladophorae: Insights into Saltwater Adaptability Mechanisms and Its Biosynthetic Potential.</title>
        <authorList>
            <person name="Goncalves M.F.M."/>
            <person name="Hilario S."/>
            <person name="Van de Peer Y."/>
            <person name="Esteves A.C."/>
            <person name="Alves A."/>
        </authorList>
    </citation>
    <scope>NUCLEOTIDE SEQUENCE</scope>
    <source>
        <strain evidence="2">MUM 19.33</strain>
    </source>
</reference>
<comment type="caution">
    <text evidence="2">The sequence shown here is derived from an EMBL/GenBank/DDBJ whole genome shotgun (WGS) entry which is preliminary data.</text>
</comment>
<dbReference type="SUPFAM" id="SSF158745">
    <property type="entry name" value="LanC-like"/>
    <property type="match status" value="1"/>
</dbReference>
<dbReference type="GeneID" id="75827870"/>
<reference evidence="2" key="2">
    <citation type="submission" date="2022-07" db="EMBL/GenBank/DDBJ databases">
        <authorList>
            <person name="Goncalves M.F.M."/>
            <person name="Hilario S."/>
            <person name="Van De Peer Y."/>
            <person name="Esteves A.C."/>
            <person name="Alves A."/>
        </authorList>
    </citation>
    <scope>NUCLEOTIDE SEQUENCE</scope>
    <source>
        <strain evidence="2">MUM 19.33</strain>
    </source>
</reference>
<dbReference type="GO" id="GO:0005975">
    <property type="term" value="P:carbohydrate metabolic process"/>
    <property type="evidence" value="ECO:0007669"/>
    <property type="project" value="InterPro"/>
</dbReference>
<feature type="binding site" evidence="1">
    <location>
        <position position="310"/>
    </location>
    <ligand>
        <name>Zn(2+)</name>
        <dbReference type="ChEBI" id="CHEBI:29105"/>
    </ligand>
</feature>
<dbReference type="PRINTS" id="PR01950">
    <property type="entry name" value="LANCSUPER"/>
</dbReference>
<dbReference type="PANTHER" id="PTHR12736">
    <property type="entry name" value="LANC-LIKE PROTEIN"/>
    <property type="match status" value="1"/>
</dbReference>
<dbReference type="GO" id="GO:0005886">
    <property type="term" value="C:plasma membrane"/>
    <property type="evidence" value="ECO:0007669"/>
    <property type="project" value="TreeGrafter"/>
</dbReference>
<dbReference type="InterPro" id="IPR012341">
    <property type="entry name" value="6hp_glycosidase-like_sf"/>
</dbReference>
<dbReference type="CDD" id="cd04794">
    <property type="entry name" value="euk_LANCL"/>
    <property type="match status" value="1"/>
</dbReference>
<dbReference type="AlphaFoldDB" id="A0A9Q0BFN7"/>
<keyword evidence="1" id="KW-0862">Zinc</keyword>
<dbReference type="Gene3D" id="1.50.10.10">
    <property type="match status" value="1"/>
</dbReference>
<evidence type="ECO:0000313" key="2">
    <source>
        <dbReference type="EMBL" id="KAI6782494.1"/>
    </source>
</evidence>
<feature type="binding site" evidence="1">
    <location>
        <position position="309"/>
    </location>
    <ligand>
        <name>Zn(2+)</name>
        <dbReference type="ChEBI" id="CHEBI:29105"/>
    </ligand>
</feature>
<keyword evidence="3" id="KW-1185">Reference proteome</keyword>
<dbReference type="GO" id="GO:0046872">
    <property type="term" value="F:metal ion binding"/>
    <property type="evidence" value="ECO:0007669"/>
    <property type="project" value="UniProtKB-KW"/>
</dbReference>
<dbReference type="Proteomes" id="UP001055219">
    <property type="component" value="Unassembled WGS sequence"/>
</dbReference>
<evidence type="ECO:0000313" key="3">
    <source>
        <dbReference type="Proteomes" id="UP001055219"/>
    </source>
</evidence>
<accession>A0A9Q0BFN7</accession>
<dbReference type="RefSeq" id="XP_051363350.1">
    <property type="nucleotide sequence ID" value="XM_051505319.1"/>
</dbReference>
<keyword evidence="1" id="KW-0479">Metal-binding</keyword>
<name>A0A9Q0BFN7_9HYPO</name>
<dbReference type="Pfam" id="PF05147">
    <property type="entry name" value="LANC_like"/>
    <property type="match status" value="1"/>
</dbReference>
<evidence type="ECO:0000256" key="1">
    <source>
        <dbReference type="PIRSR" id="PIRSR607822-1"/>
    </source>
</evidence>
<dbReference type="OrthoDB" id="10257263at2759"/>